<dbReference type="KEGG" id="gfm:Enr17x_16110"/>
<keyword evidence="2" id="KW-1185">Reference proteome</keyword>
<name>A0A518I910_9PLAN</name>
<dbReference type="RefSeq" id="WP_145307467.1">
    <property type="nucleotide sequence ID" value="NZ_CP037452.1"/>
</dbReference>
<dbReference type="AlphaFoldDB" id="A0A518I910"/>
<evidence type="ECO:0000313" key="1">
    <source>
        <dbReference type="EMBL" id="QDV49591.1"/>
    </source>
</evidence>
<organism evidence="1 2">
    <name type="scientific">Gimesia fumaroli</name>
    <dbReference type="NCBI Taxonomy" id="2527976"/>
    <lineage>
        <taxon>Bacteria</taxon>
        <taxon>Pseudomonadati</taxon>
        <taxon>Planctomycetota</taxon>
        <taxon>Planctomycetia</taxon>
        <taxon>Planctomycetales</taxon>
        <taxon>Planctomycetaceae</taxon>
        <taxon>Gimesia</taxon>
    </lineage>
</organism>
<evidence type="ECO:0000313" key="2">
    <source>
        <dbReference type="Proteomes" id="UP000318313"/>
    </source>
</evidence>
<dbReference type="Proteomes" id="UP000318313">
    <property type="component" value="Chromosome"/>
</dbReference>
<gene>
    <name evidence="1" type="ORF">Enr17x_16110</name>
</gene>
<reference evidence="1 2" key="1">
    <citation type="submission" date="2019-03" db="EMBL/GenBank/DDBJ databases">
        <title>Deep-cultivation of Planctomycetes and their phenomic and genomic characterization uncovers novel biology.</title>
        <authorList>
            <person name="Wiegand S."/>
            <person name="Jogler M."/>
            <person name="Boedeker C."/>
            <person name="Pinto D."/>
            <person name="Vollmers J."/>
            <person name="Rivas-Marin E."/>
            <person name="Kohn T."/>
            <person name="Peeters S.H."/>
            <person name="Heuer A."/>
            <person name="Rast P."/>
            <person name="Oberbeckmann S."/>
            <person name="Bunk B."/>
            <person name="Jeske O."/>
            <person name="Meyerdierks A."/>
            <person name="Storesund J.E."/>
            <person name="Kallscheuer N."/>
            <person name="Luecker S."/>
            <person name="Lage O.M."/>
            <person name="Pohl T."/>
            <person name="Merkel B.J."/>
            <person name="Hornburger P."/>
            <person name="Mueller R.-W."/>
            <person name="Bruemmer F."/>
            <person name="Labrenz M."/>
            <person name="Spormann A.M."/>
            <person name="Op den Camp H."/>
            <person name="Overmann J."/>
            <person name="Amann R."/>
            <person name="Jetten M.S.M."/>
            <person name="Mascher T."/>
            <person name="Medema M.H."/>
            <person name="Devos D.P."/>
            <person name="Kaster A.-K."/>
            <person name="Ovreas L."/>
            <person name="Rohde M."/>
            <person name="Galperin M.Y."/>
            <person name="Jogler C."/>
        </authorList>
    </citation>
    <scope>NUCLEOTIDE SEQUENCE [LARGE SCALE GENOMIC DNA]</scope>
    <source>
        <strain evidence="1 2">Enr17</strain>
    </source>
</reference>
<proteinExistence type="predicted"/>
<accession>A0A518I910</accession>
<protein>
    <submittedName>
        <fullName evidence="1">Uncharacterized protein</fullName>
    </submittedName>
</protein>
<sequence>MSKMTIRKKRIHGNTEYELIVNSTVVDGLPWDEMLGRVARCFIRDWFVGLSEDRCVKRSGRVLEYELHIEEVDGHYLITRGDCFISHLTFDEMLGFIAKYTLIGTQMFSGLRTYEEWSKLPYRDREIAGLLPAPSCVGKLC</sequence>
<dbReference type="EMBL" id="CP037452">
    <property type="protein sequence ID" value="QDV49591.1"/>
    <property type="molecule type" value="Genomic_DNA"/>
</dbReference>